<sequence>MKKTLLSLALFGAFSGAAMAADNVQLYGIVDLGVQHLSYDNTTVNRLGSGIQSGSRIGLKGTEDLGGGLAAMFQLETGFCANGNNTSAYTGAGQGAQNQAGGSYCTSGSTFMGRTSMVGLTGGFGTVALGRMYSPFFNAAATYDPFGAGLTGSITNLDPGSLDYVRVSQTMAYMTPTFAGFQGTVAYGFGGQPGNNSNGRAYNLALTYANGPISGGVTYLQHNFTAGTTAVATQALMLNSTGNSIIPTDGYFKSKLWNIYGAYDFGVAKLGAYYAQEKFGDGAAMTLGGQNPNLKIWSLGLTVPVGAGAVLASYGQRKDSNLNNSTVKQVAIGYTYALSKRTNLYTSYAHITNQSNVDQYVGDATIAGSGLMGGQSSSGFALGIRHKF</sequence>
<keyword evidence="9" id="KW-0472">Membrane</keyword>
<dbReference type="InterPro" id="IPR002299">
    <property type="entry name" value="Porin_Neis"/>
</dbReference>
<accession>D6CN55</accession>
<dbReference type="GO" id="GO:0046930">
    <property type="term" value="C:pore complex"/>
    <property type="evidence" value="ECO:0007669"/>
    <property type="project" value="UniProtKB-KW"/>
</dbReference>
<evidence type="ECO:0000256" key="11">
    <source>
        <dbReference type="SAM" id="SignalP"/>
    </source>
</evidence>
<dbReference type="Proteomes" id="UP000002372">
    <property type="component" value="Chromosome"/>
</dbReference>
<dbReference type="EMBL" id="CTRI01000029">
    <property type="protein sequence ID" value="CQR37461.1"/>
    <property type="molecule type" value="Genomic_DNA"/>
</dbReference>
<evidence type="ECO:0000313" key="14">
    <source>
        <dbReference type="EMBL" id="CQR37461.1"/>
    </source>
</evidence>
<evidence type="ECO:0000256" key="8">
    <source>
        <dbReference type="ARBA" id="ARBA00023114"/>
    </source>
</evidence>
<evidence type="ECO:0000313" key="16">
    <source>
        <dbReference type="Proteomes" id="UP000078599"/>
    </source>
</evidence>
<keyword evidence="10" id="KW-0998">Cell outer membrane</keyword>
<feature type="chain" id="PRO_5003082023" evidence="11">
    <location>
        <begin position="21"/>
        <end position="388"/>
    </location>
</feature>
<dbReference type="PRINTS" id="PR00182">
    <property type="entry name" value="ECOLNEIPORIN"/>
</dbReference>
<comment type="subcellular location">
    <subcellularLocation>
        <location evidence="1">Cell outer membrane</location>
        <topology evidence="1">Multi-pass membrane protein</topology>
    </subcellularLocation>
</comment>
<dbReference type="eggNOG" id="COG3203">
    <property type="taxonomic scope" value="Bacteria"/>
</dbReference>
<dbReference type="HOGENOM" id="CLU_038238_1_1_4"/>
<dbReference type="GO" id="GO:0015288">
    <property type="term" value="F:porin activity"/>
    <property type="evidence" value="ECO:0007669"/>
    <property type="project" value="UniProtKB-KW"/>
</dbReference>
<dbReference type="Pfam" id="PF13609">
    <property type="entry name" value="Porin_4"/>
    <property type="match status" value="1"/>
</dbReference>
<dbReference type="KEGG" id="thi:THI_3388"/>
<feature type="domain" description="Porin" evidence="12">
    <location>
        <begin position="8"/>
        <end position="354"/>
    </location>
</feature>
<evidence type="ECO:0000256" key="2">
    <source>
        <dbReference type="ARBA" id="ARBA00011233"/>
    </source>
</evidence>
<name>D6CN55_THIA3</name>
<reference evidence="14 16" key="4">
    <citation type="submission" date="2015-03" db="EMBL/GenBank/DDBJ databases">
        <authorList>
            <person name="Regsiter A."/>
            <person name="william w."/>
        </authorList>
    </citation>
    <scope>NUCLEOTIDE SEQUENCE [LARGE SCALE GENOMIC DNA]</scope>
    <source>
        <strain evidence="14 16">CB1</strain>
    </source>
</reference>
<proteinExistence type="predicted"/>
<evidence type="ECO:0000256" key="10">
    <source>
        <dbReference type="ARBA" id="ARBA00023237"/>
    </source>
</evidence>
<evidence type="ECO:0000313" key="13">
    <source>
        <dbReference type="EMBL" id="CAZ89983.1"/>
    </source>
</evidence>
<dbReference type="InterPro" id="IPR023614">
    <property type="entry name" value="Porin_dom_sf"/>
</dbReference>
<keyword evidence="4" id="KW-1134">Transmembrane beta strand</keyword>
<dbReference type="RefSeq" id="WP_013107236.1">
    <property type="nucleotide sequence ID" value="NC_014145.1"/>
</dbReference>
<evidence type="ECO:0000256" key="7">
    <source>
        <dbReference type="ARBA" id="ARBA00023065"/>
    </source>
</evidence>
<dbReference type="InterPro" id="IPR001702">
    <property type="entry name" value="Porin_Gram-ve"/>
</dbReference>
<evidence type="ECO:0000256" key="5">
    <source>
        <dbReference type="ARBA" id="ARBA00022692"/>
    </source>
</evidence>
<dbReference type="SUPFAM" id="SSF56935">
    <property type="entry name" value="Porins"/>
    <property type="match status" value="1"/>
</dbReference>
<dbReference type="PANTHER" id="PTHR34501:SF9">
    <property type="entry name" value="MAJOR OUTER MEMBRANE PROTEIN P.IA"/>
    <property type="match status" value="1"/>
</dbReference>
<feature type="signal peptide" evidence="11">
    <location>
        <begin position="1"/>
        <end position="20"/>
    </location>
</feature>
<comment type="subunit">
    <text evidence="2">Homotrimer.</text>
</comment>
<protein>
    <submittedName>
        <fullName evidence="13">Porin</fullName>
    </submittedName>
</protein>
<dbReference type="InterPro" id="IPR050298">
    <property type="entry name" value="Gram-neg_bact_OMP"/>
</dbReference>
<keyword evidence="7" id="KW-0406">Ion transport</keyword>
<dbReference type="Gene3D" id="2.40.160.10">
    <property type="entry name" value="Porin"/>
    <property type="match status" value="1"/>
</dbReference>
<evidence type="ECO:0000259" key="12">
    <source>
        <dbReference type="Pfam" id="PF13609"/>
    </source>
</evidence>
<reference evidence="13" key="3">
    <citation type="submission" date="2010-07" db="EMBL/GenBank/DDBJ databases">
        <authorList>
            <person name="Genoscope - CEA"/>
        </authorList>
    </citation>
    <scope>NUCLEOTIDE SEQUENCE</scope>
    <source>
        <strain evidence="13">3As</strain>
    </source>
</reference>
<dbReference type="GO" id="GO:0034220">
    <property type="term" value="P:monoatomic ion transmembrane transport"/>
    <property type="evidence" value="ECO:0007669"/>
    <property type="project" value="InterPro"/>
</dbReference>
<dbReference type="EMBL" id="FP475956">
    <property type="protein sequence ID" value="CAZ89983.1"/>
    <property type="molecule type" value="Genomic_DNA"/>
</dbReference>
<keyword evidence="6 11" id="KW-0732">Signal</keyword>
<organism evidence="13 15">
    <name type="scientific">Thiomonas arsenitoxydans (strain DSM 22701 / CIP 110005 / 3As)</name>
    <dbReference type="NCBI Taxonomy" id="426114"/>
    <lineage>
        <taxon>Bacteria</taxon>
        <taxon>Pseudomonadati</taxon>
        <taxon>Pseudomonadota</taxon>
        <taxon>Betaproteobacteria</taxon>
        <taxon>Burkholderiales</taxon>
        <taxon>Thiomonas</taxon>
    </lineage>
</organism>
<evidence type="ECO:0000256" key="6">
    <source>
        <dbReference type="ARBA" id="ARBA00022729"/>
    </source>
</evidence>
<keyword evidence="16" id="KW-1185">Reference proteome</keyword>
<gene>
    <name evidence="13" type="ordered locus">THI_3388</name>
    <name evidence="14" type="ORF">THICB1_70175</name>
</gene>
<dbReference type="CDD" id="cd00342">
    <property type="entry name" value="gram_neg_porins"/>
    <property type="match status" value="1"/>
</dbReference>
<dbReference type="AlphaFoldDB" id="D6CN55"/>
<reference evidence="15" key="2">
    <citation type="journal article" date="2010" name="PLoS Genet.">
        <title>Structure, function, and evolution of the Thiomonas spp. genome.</title>
        <authorList>
            <person name="Arsene-Ploetze F."/>
            <person name="Koechler S."/>
            <person name="Marchal M."/>
            <person name="Coppee J.Y."/>
            <person name="Chandler M."/>
            <person name="Bonnefoy V."/>
            <person name="Brochier-Armanet C."/>
            <person name="Barakat M."/>
            <person name="Barbe V."/>
            <person name="Battaglia-Brunet F."/>
            <person name="Bruneel O."/>
            <person name="Bryan C.G."/>
            <person name="Cleiss-Arnold J."/>
            <person name="Cruveiller S."/>
            <person name="Erhardt M."/>
            <person name="Heinrich-Salmeron A."/>
            <person name="Hommais F."/>
            <person name="Joulian C."/>
            <person name="Krin E."/>
            <person name="Lieutaud A."/>
            <person name="Lievremont D."/>
            <person name="Michel C."/>
            <person name="Muller D."/>
            <person name="Ortet P."/>
            <person name="Proux C."/>
            <person name="Siguier P."/>
            <person name="Roche D."/>
            <person name="Rouy Z."/>
            <person name="Salvignol G."/>
            <person name="Slyemi D."/>
            <person name="Talla E."/>
            <person name="Weiss S."/>
            <person name="Weissenbach J."/>
            <person name="Medigue C."/>
            <person name="Bertin P.N."/>
        </authorList>
    </citation>
    <scope>NUCLEOTIDE SEQUENCE [LARGE SCALE GENOMIC DNA]</scope>
    <source>
        <strain evidence="15">DSM 22701 / CIP 110005 / 3As</strain>
    </source>
</reference>
<reference key="1">
    <citation type="submission" date="2009-07" db="EMBL/GenBank/DDBJ databases">
        <authorList>
            <person name="Genoscope - CEA"/>
        </authorList>
    </citation>
    <scope>NUCLEOTIDE SEQUENCE</scope>
    <source>
        <strain>3As</strain>
    </source>
</reference>
<dbReference type="GO" id="GO:0009279">
    <property type="term" value="C:cell outer membrane"/>
    <property type="evidence" value="ECO:0007669"/>
    <property type="project" value="UniProtKB-SubCell"/>
</dbReference>
<evidence type="ECO:0000313" key="15">
    <source>
        <dbReference type="Proteomes" id="UP000002372"/>
    </source>
</evidence>
<dbReference type="OrthoDB" id="6975458at2"/>
<evidence type="ECO:0000256" key="9">
    <source>
        <dbReference type="ARBA" id="ARBA00023136"/>
    </source>
</evidence>
<dbReference type="Proteomes" id="UP000078599">
    <property type="component" value="Unassembled WGS sequence"/>
</dbReference>
<evidence type="ECO:0000256" key="4">
    <source>
        <dbReference type="ARBA" id="ARBA00022452"/>
    </source>
</evidence>
<keyword evidence="3" id="KW-0813">Transport</keyword>
<keyword evidence="5" id="KW-0812">Transmembrane</keyword>
<evidence type="ECO:0000256" key="1">
    <source>
        <dbReference type="ARBA" id="ARBA00004571"/>
    </source>
</evidence>
<dbReference type="InterPro" id="IPR033900">
    <property type="entry name" value="Gram_neg_porin_domain"/>
</dbReference>
<dbReference type="PRINTS" id="PR00184">
    <property type="entry name" value="NEISSPPORIN"/>
</dbReference>
<keyword evidence="8" id="KW-0626">Porin</keyword>
<evidence type="ECO:0000256" key="3">
    <source>
        <dbReference type="ARBA" id="ARBA00022448"/>
    </source>
</evidence>
<dbReference type="PANTHER" id="PTHR34501">
    <property type="entry name" value="PROTEIN YDDL-RELATED"/>
    <property type="match status" value="1"/>
</dbReference>